<dbReference type="Pfam" id="PF21547">
    <property type="entry name" value="TTI1"/>
    <property type="match status" value="1"/>
</dbReference>
<dbReference type="InterPro" id="IPR049362">
    <property type="entry name" value="TTI1_rpt"/>
</dbReference>
<comment type="caution">
    <text evidence="2">The sequence shown here is derived from an EMBL/GenBank/DDBJ whole genome shotgun (WGS) entry which is preliminary data.</text>
</comment>
<dbReference type="PANTHER" id="PTHR18460">
    <property type="entry name" value="TEL2 INTERACTING PROTEIN 1 TTI1 FAMILY MEMBER"/>
    <property type="match status" value="1"/>
</dbReference>
<proteinExistence type="predicted"/>
<protein>
    <recommendedName>
        <fullName evidence="1">TTI1 N-terminal TPR domain-containing protein</fullName>
    </recommendedName>
</protein>
<dbReference type="InterPro" id="IPR011989">
    <property type="entry name" value="ARM-like"/>
</dbReference>
<dbReference type="InterPro" id="IPR052587">
    <property type="entry name" value="TELO2-interacting_protein_1"/>
</dbReference>
<feature type="domain" description="TTI1 N-terminal TPR" evidence="1">
    <location>
        <begin position="13"/>
        <end position="156"/>
    </location>
</feature>
<evidence type="ECO:0000313" key="3">
    <source>
        <dbReference type="Proteomes" id="UP001217918"/>
    </source>
</evidence>
<dbReference type="PANTHER" id="PTHR18460:SF3">
    <property type="entry name" value="TELO2-INTERACTING PROTEIN 1 HOMOLOG"/>
    <property type="match status" value="1"/>
</dbReference>
<name>A0AAD9I4W5_9PEZI</name>
<sequence length="557" mass="61120">MTSTATPPRTEFFRKLKPLCVPLSQIVLRQDDTSGEAKEVLRLVLQLTEAWESQEREDASVLDDKLADYVFFPLSRVLAKQERYPVRVLESIVILLRRLIDYGWKAKLSAELAMQLLIFLALTAEGASSYETRREFPEEMILEAYRCMSALLAAASLSPVSWVGEHTAKAHPLDSTTLDEALGDALRGSLVAVLKLAAEMISYVRDTDGPEQLAAYWLSFELLKALYRRSSDLDSLVDLSSSSESQQQQMIFQELYNFSASTLASYPGVSDGDWRLEAVALEMTAFAASQLKSDFRPELIDVLYPMTTFLGAQRPQLRNHAFAALNSMAASCGYNSVSDLIVDNADYMVNSVSLRLNTFDIAPASVKVLTMLIRLTGPRLVPYLDDAIDAVFAALDNYHGYAASSQGNTGNILIAGRRPNDASSAAESEPLQLVRIDAAVAAPVQAQPPWTKGLVHADVGLGRFAQPAQIWDAAVDLAAALVRHVRIDDVMFDEILALVADELPARDPGVREALETVNADAVWLALCRRGLVPCPRAPERVALHGVMMEFPPMGQVG</sequence>
<keyword evidence="3" id="KW-1185">Reference proteome</keyword>
<gene>
    <name evidence="2" type="ORF">P8C59_005121</name>
</gene>
<reference evidence="2" key="1">
    <citation type="journal article" date="2023" name="Mol. Plant Microbe Interact.">
        <title>Elucidating the Obligate Nature and Biological Capacity of an Invasive Fungal Corn Pathogen.</title>
        <authorList>
            <person name="MacCready J.S."/>
            <person name="Roggenkamp E.M."/>
            <person name="Gdanetz K."/>
            <person name="Chilvers M.I."/>
        </authorList>
    </citation>
    <scope>NUCLEOTIDE SEQUENCE</scope>
    <source>
        <strain evidence="2">PM02</strain>
    </source>
</reference>
<evidence type="ECO:0000313" key="2">
    <source>
        <dbReference type="EMBL" id="KAK2070644.1"/>
    </source>
</evidence>
<dbReference type="Gene3D" id="1.25.10.10">
    <property type="entry name" value="Leucine-rich Repeat Variant"/>
    <property type="match status" value="1"/>
</dbReference>
<dbReference type="EMBL" id="JAQQPM010000004">
    <property type="protein sequence ID" value="KAK2070644.1"/>
    <property type="molecule type" value="Genomic_DNA"/>
</dbReference>
<dbReference type="SUPFAM" id="SSF48371">
    <property type="entry name" value="ARM repeat"/>
    <property type="match status" value="1"/>
</dbReference>
<dbReference type="Proteomes" id="UP001217918">
    <property type="component" value="Unassembled WGS sequence"/>
</dbReference>
<organism evidence="2 3">
    <name type="scientific">Phyllachora maydis</name>
    <dbReference type="NCBI Taxonomy" id="1825666"/>
    <lineage>
        <taxon>Eukaryota</taxon>
        <taxon>Fungi</taxon>
        <taxon>Dikarya</taxon>
        <taxon>Ascomycota</taxon>
        <taxon>Pezizomycotina</taxon>
        <taxon>Sordariomycetes</taxon>
        <taxon>Sordariomycetidae</taxon>
        <taxon>Phyllachorales</taxon>
        <taxon>Phyllachoraceae</taxon>
        <taxon>Phyllachora</taxon>
    </lineage>
</organism>
<accession>A0AAD9I4W5</accession>
<dbReference type="AlphaFoldDB" id="A0AAD9I4W5"/>
<dbReference type="InterPro" id="IPR016024">
    <property type="entry name" value="ARM-type_fold"/>
</dbReference>
<dbReference type="Pfam" id="PF24173">
    <property type="entry name" value="TPR_TTI1_N"/>
    <property type="match status" value="1"/>
</dbReference>
<dbReference type="InterPro" id="IPR057566">
    <property type="entry name" value="TPR_TTI1_N"/>
</dbReference>
<evidence type="ECO:0000259" key="1">
    <source>
        <dbReference type="Pfam" id="PF24173"/>
    </source>
</evidence>
<dbReference type="GO" id="GO:0005737">
    <property type="term" value="C:cytoplasm"/>
    <property type="evidence" value="ECO:0007669"/>
    <property type="project" value="TreeGrafter"/>
</dbReference>